<name>A0A3B0Y2A9_9ZZZZ</name>
<keyword evidence="5 7" id="KW-1133">Transmembrane helix</keyword>
<evidence type="ECO:0000256" key="7">
    <source>
        <dbReference type="SAM" id="Phobius"/>
    </source>
</evidence>
<dbReference type="HAMAP" id="MF_00161">
    <property type="entry name" value="LspA"/>
    <property type="match status" value="1"/>
</dbReference>
<dbReference type="GO" id="GO:0016020">
    <property type="term" value="C:membrane"/>
    <property type="evidence" value="ECO:0007669"/>
    <property type="project" value="InterPro"/>
</dbReference>
<dbReference type="InterPro" id="IPR001872">
    <property type="entry name" value="Peptidase_A8"/>
</dbReference>
<keyword evidence="1" id="KW-1003">Cell membrane</keyword>
<evidence type="ECO:0000256" key="3">
    <source>
        <dbReference type="ARBA" id="ARBA00022692"/>
    </source>
</evidence>
<dbReference type="EMBL" id="UOFL01000049">
    <property type="protein sequence ID" value="VAW73861.1"/>
    <property type="molecule type" value="Genomic_DNA"/>
</dbReference>
<evidence type="ECO:0000313" key="8">
    <source>
        <dbReference type="EMBL" id="VAW73861.1"/>
    </source>
</evidence>
<keyword evidence="6 7" id="KW-0472">Membrane</keyword>
<dbReference type="EC" id="3.4.23.36" evidence="8"/>
<dbReference type="PROSITE" id="PS00855">
    <property type="entry name" value="SPASE_II"/>
    <property type="match status" value="1"/>
</dbReference>
<evidence type="ECO:0000256" key="4">
    <source>
        <dbReference type="ARBA" id="ARBA00022801"/>
    </source>
</evidence>
<dbReference type="NCBIfam" id="TIGR00077">
    <property type="entry name" value="lspA"/>
    <property type="match status" value="1"/>
</dbReference>
<feature type="transmembrane region" description="Helical" evidence="7">
    <location>
        <begin position="61"/>
        <end position="79"/>
    </location>
</feature>
<gene>
    <name evidence="8" type="ORF">MNBD_GAMMA12-3719</name>
</gene>
<organism evidence="8">
    <name type="scientific">hydrothermal vent metagenome</name>
    <dbReference type="NCBI Taxonomy" id="652676"/>
    <lineage>
        <taxon>unclassified sequences</taxon>
        <taxon>metagenomes</taxon>
        <taxon>ecological metagenomes</taxon>
    </lineage>
</organism>
<accession>A0A3B0Y2A9</accession>
<feature type="transmembrane region" description="Helical" evidence="7">
    <location>
        <begin position="135"/>
        <end position="157"/>
    </location>
</feature>
<keyword evidence="8" id="KW-0449">Lipoprotein</keyword>
<keyword evidence="3 7" id="KW-0812">Transmembrane</keyword>
<protein>
    <submittedName>
        <fullName evidence="8">Lipoprotein signal peptidase</fullName>
        <ecNumber evidence="8">3.4.23.36</ecNumber>
    </submittedName>
</protein>
<dbReference type="GO" id="GO:0006508">
    <property type="term" value="P:proteolysis"/>
    <property type="evidence" value="ECO:0007669"/>
    <property type="project" value="UniProtKB-KW"/>
</dbReference>
<sequence length="169" mass="19352">MLKYLWVTFVVVILDQWSKYLIFSQVALHDRINVLPMFDITYSHNPGVAFSFLANAGVWKWYFLVGMTLTLATILFIWISRMKPWEKIQAIGMSMVLGGAIGNLTDRFLHNDTAADKEGVVDFILVYWNDSLFPAFNIADSAISIGVVFILWFMIFVPDQNSKESLNNE</sequence>
<keyword evidence="4 8" id="KW-0378">Hydrolase</keyword>
<dbReference type="Pfam" id="PF01252">
    <property type="entry name" value="Peptidase_A8"/>
    <property type="match status" value="1"/>
</dbReference>
<dbReference type="GO" id="GO:0004190">
    <property type="term" value="F:aspartic-type endopeptidase activity"/>
    <property type="evidence" value="ECO:0007669"/>
    <property type="project" value="UniProtKB-EC"/>
</dbReference>
<keyword evidence="2" id="KW-0645">Protease</keyword>
<dbReference type="PANTHER" id="PTHR33695:SF1">
    <property type="entry name" value="LIPOPROTEIN SIGNAL PEPTIDASE"/>
    <property type="match status" value="1"/>
</dbReference>
<dbReference type="AlphaFoldDB" id="A0A3B0Y2A9"/>
<evidence type="ECO:0000256" key="1">
    <source>
        <dbReference type="ARBA" id="ARBA00022475"/>
    </source>
</evidence>
<evidence type="ECO:0000256" key="2">
    <source>
        <dbReference type="ARBA" id="ARBA00022670"/>
    </source>
</evidence>
<evidence type="ECO:0000256" key="6">
    <source>
        <dbReference type="ARBA" id="ARBA00023136"/>
    </source>
</evidence>
<reference evidence="8" key="1">
    <citation type="submission" date="2018-06" db="EMBL/GenBank/DDBJ databases">
        <authorList>
            <person name="Zhirakovskaya E."/>
        </authorList>
    </citation>
    <scope>NUCLEOTIDE SEQUENCE</scope>
</reference>
<evidence type="ECO:0000256" key="5">
    <source>
        <dbReference type="ARBA" id="ARBA00022989"/>
    </source>
</evidence>
<proteinExistence type="inferred from homology"/>
<dbReference type="PANTHER" id="PTHR33695">
    <property type="entry name" value="LIPOPROTEIN SIGNAL PEPTIDASE"/>
    <property type="match status" value="1"/>
</dbReference>
<dbReference type="PRINTS" id="PR00781">
    <property type="entry name" value="LIPOSIGPTASE"/>
</dbReference>